<reference evidence="7 8" key="1">
    <citation type="journal article" date="2014" name="Int. J. Syst. Evol. Microbiol.">
        <title>Complete genome sequence of Corynebacterium casei LMG S-19264T (=DSM 44701T), isolated from a smear-ripened cheese.</title>
        <authorList>
            <consortium name="US DOE Joint Genome Institute (JGI-PGF)"/>
            <person name="Walter F."/>
            <person name="Albersmeier A."/>
            <person name="Kalinowski J."/>
            <person name="Ruckert C."/>
        </authorList>
    </citation>
    <scope>NUCLEOTIDE SEQUENCE [LARGE SCALE GENOMIC DNA]</scope>
    <source>
        <strain evidence="7 8">NBRC 112289</strain>
    </source>
</reference>
<dbReference type="PANTHER" id="PTHR46383">
    <property type="entry name" value="ASPARTATE AMINOTRANSFERASE"/>
    <property type="match status" value="1"/>
</dbReference>
<evidence type="ECO:0000256" key="6">
    <source>
        <dbReference type="SAM" id="MobiDB-lite"/>
    </source>
</evidence>
<dbReference type="InterPro" id="IPR050596">
    <property type="entry name" value="AspAT/PAT-like"/>
</dbReference>
<dbReference type="Gene3D" id="3.90.1150.10">
    <property type="entry name" value="Aspartate Aminotransferase, domain 1"/>
    <property type="match status" value="1"/>
</dbReference>
<keyword evidence="5" id="KW-0663">Pyridoxal phosphate</keyword>
<evidence type="ECO:0000313" key="8">
    <source>
        <dbReference type="Proteomes" id="UP001157160"/>
    </source>
</evidence>
<gene>
    <name evidence="7" type="ORF">GCM10025874_04600</name>
</gene>
<evidence type="ECO:0008006" key="9">
    <source>
        <dbReference type="Google" id="ProtNLM"/>
    </source>
</evidence>
<evidence type="ECO:0000256" key="3">
    <source>
        <dbReference type="ARBA" id="ARBA00022576"/>
    </source>
</evidence>
<feature type="region of interest" description="Disordered" evidence="6">
    <location>
        <begin position="64"/>
        <end position="121"/>
    </location>
</feature>
<comment type="cofactor">
    <cofactor evidence="1">
        <name>pyridoxal 5'-phosphate</name>
        <dbReference type="ChEBI" id="CHEBI:597326"/>
    </cofactor>
</comment>
<dbReference type="AlphaFoldDB" id="A0AA37UH61"/>
<evidence type="ECO:0000256" key="1">
    <source>
        <dbReference type="ARBA" id="ARBA00001933"/>
    </source>
</evidence>
<sequence length="121" mass="12669">MSDSTIVSSRVRRIRDSPSSAAAAKVRELKAAGREIIDLTVGEPDFDTPRNVKDAGIAAIEAGETKYTPVNGTPSCAPRSSSAPSARPAWPTTRAGSRSAEAASRSSTWPSPRPSTTVTRS</sequence>
<name>A0AA37UH61_9MICO</name>
<proteinExistence type="inferred from homology"/>
<dbReference type="SUPFAM" id="SSF53383">
    <property type="entry name" value="PLP-dependent transferases"/>
    <property type="match status" value="1"/>
</dbReference>
<keyword evidence="8" id="KW-1185">Reference proteome</keyword>
<keyword evidence="4" id="KW-0808">Transferase</keyword>
<keyword evidence="3" id="KW-0032">Aminotransferase</keyword>
<evidence type="ECO:0000256" key="4">
    <source>
        <dbReference type="ARBA" id="ARBA00022679"/>
    </source>
</evidence>
<dbReference type="Proteomes" id="UP001157160">
    <property type="component" value="Unassembled WGS sequence"/>
</dbReference>
<evidence type="ECO:0000256" key="2">
    <source>
        <dbReference type="ARBA" id="ARBA00007441"/>
    </source>
</evidence>
<evidence type="ECO:0000313" key="7">
    <source>
        <dbReference type="EMBL" id="GMA27207.1"/>
    </source>
</evidence>
<dbReference type="PANTHER" id="PTHR46383:SF1">
    <property type="entry name" value="ASPARTATE AMINOTRANSFERASE"/>
    <property type="match status" value="1"/>
</dbReference>
<feature type="region of interest" description="Disordered" evidence="6">
    <location>
        <begin position="1"/>
        <end position="23"/>
    </location>
</feature>
<protein>
    <recommendedName>
        <fullName evidence="9">Aminotransferase class I/classII domain-containing protein</fullName>
    </recommendedName>
</protein>
<comment type="caution">
    <text evidence="7">The sequence shown here is derived from an EMBL/GenBank/DDBJ whole genome shotgun (WGS) entry which is preliminary data.</text>
</comment>
<dbReference type="EMBL" id="BSUL01000001">
    <property type="protein sequence ID" value="GMA27207.1"/>
    <property type="molecule type" value="Genomic_DNA"/>
</dbReference>
<feature type="compositionally biased region" description="Low complexity" evidence="6">
    <location>
        <begin position="73"/>
        <end position="121"/>
    </location>
</feature>
<evidence type="ECO:0000256" key="5">
    <source>
        <dbReference type="ARBA" id="ARBA00022898"/>
    </source>
</evidence>
<dbReference type="GO" id="GO:0008483">
    <property type="term" value="F:transaminase activity"/>
    <property type="evidence" value="ECO:0007669"/>
    <property type="project" value="UniProtKB-KW"/>
</dbReference>
<accession>A0AA37UH61</accession>
<dbReference type="InterPro" id="IPR015422">
    <property type="entry name" value="PyrdxlP-dep_Trfase_small"/>
</dbReference>
<dbReference type="InterPro" id="IPR015424">
    <property type="entry name" value="PyrdxlP-dep_Trfase"/>
</dbReference>
<dbReference type="GO" id="GO:0006520">
    <property type="term" value="P:amino acid metabolic process"/>
    <property type="evidence" value="ECO:0007669"/>
    <property type="project" value="InterPro"/>
</dbReference>
<comment type="similarity">
    <text evidence="2">Belongs to the class-I pyridoxal-phosphate-dependent aminotransferase family.</text>
</comment>
<organism evidence="7 8">
    <name type="scientific">Arenivirga flava</name>
    <dbReference type="NCBI Taxonomy" id="1930060"/>
    <lineage>
        <taxon>Bacteria</taxon>
        <taxon>Bacillati</taxon>
        <taxon>Actinomycetota</taxon>
        <taxon>Actinomycetes</taxon>
        <taxon>Micrococcales</taxon>
        <taxon>Microbacteriaceae</taxon>
        <taxon>Arenivirga</taxon>
    </lineage>
</organism>